<feature type="compositionally biased region" description="Basic residues" evidence="1">
    <location>
        <begin position="55"/>
        <end position="67"/>
    </location>
</feature>
<protein>
    <submittedName>
        <fullName evidence="2">(diamondback moth) hypothetical protein</fullName>
    </submittedName>
</protein>
<comment type="caution">
    <text evidence="2">The sequence shown here is derived from an EMBL/GenBank/DDBJ whole genome shotgun (WGS) entry which is preliminary data.</text>
</comment>
<proteinExistence type="predicted"/>
<dbReference type="Proteomes" id="UP000653454">
    <property type="component" value="Unassembled WGS sequence"/>
</dbReference>
<feature type="region of interest" description="Disordered" evidence="1">
    <location>
        <begin position="1"/>
        <end position="25"/>
    </location>
</feature>
<accession>A0A8S4ECQ3</accession>
<evidence type="ECO:0000313" key="3">
    <source>
        <dbReference type="Proteomes" id="UP000653454"/>
    </source>
</evidence>
<keyword evidence="3" id="KW-1185">Reference proteome</keyword>
<reference evidence="2" key="1">
    <citation type="submission" date="2020-11" db="EMBL/GenBank/DDBJ databases">
        <authorList>
            <person name="Whiteford S."/>
        </authorList>
    </citation>
    <scope>NUCLEOTIDE SEQUENCE</scope>
</reference>
<sequence>MQEAHCPEETDSSAAASRTIHEPVGREMCRWARHIRTDGEQLSTQRSSSRLHGAMSRRRQAHRRRRAVPLLHRTAPRRVVELSGSTSAGQHTRYHATFPW</sequence>
<evidence type="ECO:0000313" key="2">
    <source>
        <dbReference type="EMBL" id="CAG9113580.1"/>
    </source>
</evidence>
<dbReference type="EMBL" id="CAJHNJ030000015">
    <property type="protein sequence ID" value="CAG9113580.1"/>
    <property type="molecule type" value="Genomic_DNA"/>
</dbReference>
<name>A0A8S4ECQ3_PLUXY</name>
<feature type="compositionally biased region" description="Polar residues" evidence="1">
    <location>
        <begin position="40"/>
        <end position="50"/>
    </location>
</feature>
<organism evidence="2 3">
    <name type="scientific">Plutella xylostella</name>
    <name type="common">Diamondback moth</name>
    <name type="synonym">Plutella maculipennis</name>
    <dbReference type="NCBI Taxonomy" id="51655"/>
    <lineage>
        <taxon>Eukaryota</taxon>
        <taxon>Metazoa</taxon>
        <taxon>Ecdysozoa</taxon>
        <taxon>Arthropoda</taxon>
        <taxon>Hexapoda</taxon>
        <taxon>Insecta</taxon>
        <taxon>Pterygota</taxon>
        <taxon>Neoptera</taxon>
        <taxon>Endopterygota</taxon>
        <taxon>Lepidoptera</taxon>
        <taxon>Glossata</taxon>
        <taxon>Ditrysia</taxon>
        <taxon>Yponomeutoidea</taxon>
        <taxon>Plutellidae</taxon>
        <taxon>Plutella</taxon>
    </lineage>
</organism>
<feature type="region of interest" description="Disordered" evidence="1">
    <location>
        <begin position="39"/>
        <end position="100"/>
    </location>
</feature>
<gene>
    <name evidence="2" type="ORF">PLXY2_LOCUS5183</name>
</gene>
<evidence type="ECO:0000256" key="1">
    <source>
        <dbReference type="SAM" id="MobiDB-lite"/>
    </source>
</evidence>
<dbReference type="AlphaFoldDB" id="A0A8S4ECQ3"/>